<dbReference type="InterPro" id="IPR050922">
    <property type="entry name" value="LytR/CpsA/Psr_CW_biosynth"/>
</dbReference>
<dbReference type="EMBL" id="FZOH01000001">
    <property type="protein sequence ID" value="SNR95217.1"/>
    <property type="molecule type" value="Genomic_DNA"/>
</dbReference>
<reference evidence="5" key="1">
    <citation type="submission" date="2017-06" db="EMBL/GenBank/DDBJ databases">
        <authorList>
            <person name="Varghese N."/>
            <person name="Submissions S."/>
        </authorList>
    </citation>
    <scope>NUCLEOTIDE SEQUENCE [LARGE SCALE GENOMIC DNA]</scope>
    <source>
        <strain evidence="5">DSM 45423</strain>
    </source>
</reference>
<dbReference type="Proteomes" id="UP000198386">
    <property type="component" value="Unassembled WGS sequence"/>
</dbReference>
<dbReference type="InterPro" id="IPR004474">
    <property type="entry name" value="LytR_CpsA_psr"/>
</dbReference>
<dbReference type="OrthoDB" id="4865223at2"/>
<gene>
    <name evidence="4" type="ORF">SAMN04488107_0821</name>
</gene>
<dbReference type="Pfam" id="PF03816">
    <property type="entry name" value="LytR_cpsA_psr"/>
    <property type="match status" value="1"/>
</dbReference>
<feature type="region of interest" description="Disordered" evidence="2">
    <location>
        <begin position="1"/>
        <end position="23"/>
    </location>
</feature>
<dbReference type="AlphaFoldDB" id="A0A239AHU4"/>
<feature type="domain" description="Cell envelope-related transcriptional attenuator" evidence="3">
    <location>
        <begin position="100"/>
        <end position="216"/>
    </location>
</feature>
<dbReference type="PANTHER" id="PTHR33392:SF6">
    <property type="entry name" value="POLYISOPRENYL-TEICHOIC ACID--PEPTIDOGLYCAN TEICHOIC ACID TRANSFERASE TAGU"/>
    <property type="match status" value="1"/>
</dbReference>
<sequence length="325" mass="33084">MTAPHDTDAGQGSPGRRRPRSGRRRWSRVALTVLVLLLAVVGADAAVLAGRVGEVDVDLAADDSDGRTWVLVGLDSRARLPEGADPRDFGTEEAVPGSRADVVLVVHQTDAGTTVTSVPRDLVVRVGGRPGRLALTWLDGPRTTVAALCGLGIPTDHLAGVDLAGFAAVVDAAGGLEVDVPEPVRDQPAGLLLERAGRQRVDGATALALVRSRHPEHLVDGAWVPAPVDPDGRATAAGSVLAALTEQVQRALAAPWRLQSVAWAASGALTVDPGTSVADLASLARADVGPVAVLPAGEPEGGTLAREATAETRAAVAAAGLSCDG</sequence>
<evidence type="ECO:0000256" key="2">
    <source>
        <dbReference type="SAM" id="MobiDB-lite"/>
    </source>
</evidence>
<dbReference type="PANTHER" id="PTHR33392">
    <property type="entry name" value="POLYISOPRENYL-TEICHOIC ACID--PEPTIDOGLYCAN TEICHOIC ACID TRANSFERASE TAGU"/>
    <property type="match status" value="1"/>
</dbReference>
<protein>
    <submittedName>
        <fullName evidence="4">Transcriptional attenuator, LytR family</fullName>
    </submittedName>
</protein>
<evidence type="ECO:0000256" key="1">
    <source>
        <dbReference type="ARBA" id="ARBA00006068"/>
    </source>
</evidence>
<dbReference type="Gene3D" id="3.40.630.190">
    <property type="entry name" value="LCP protein"/>
    <property type="match status" value="1"/>
</dbReference>
<evidence type="ECO:0000313" key="4">
    <source>
        <dbReference type="EMBL" id="SNR95217.1"/>
    </source>
</evidence>
<accession>A0A239AHU4</accession>
<organism evidence="4 5">
    <name type="scientific">Geodermatophilus saharensis</name>
    <dbReference type="NCBI Taxonomy" id="1137994"/>
    <lineage>
        <taxon>Bacteria</taxon>
        <taxon>Bacillati</taxon>
        <taxon>Actinomycetota</taxon>
        <taxon>Actinomycetes</taxon>
        <taxon>Geodermatophilales</taxon>
        <taxon>Geodermatophilaceae</taxon>
        <taxon>Geodermatophilus</taxon>
    </lineage>
</organism>
<dbReference type="RefSeq" id="WP_089402544.1">
    <property type="nucleotide sequence ID" value="NZ_FZOH01000001.1"/>
</dbReference>
<keyword evidence="5" id="KW-1185">Reference proteome</keyword>
<evidence type="ECO:0000259" key="3">
    <source>
        <dbReference type="Pfam" id="PF03816"/>
    </source>
</evidence>
<evidence type="ECO:0000313" key="5">
    <source>
        <dbReference type="Proteomes" id="UP000198386"/>
    </source>
</evidence>
<comment type="similarity">
    <text evidence="1">Belongs to the LytR/CpsA/Psr (LCP) family.</text>
</comment>
<name>A0A239AHU4_9ACTN</name>
<dbReference type="NCBIfam" id="TIGR00350">
    <property type="entry name" value="lytR_cpsA_psr"/>
    <property type="match status" value="1"/>
</dbReference>
<proteinExistence type="inferred from homology"/>